<dbReference type="EMBL" id="AP029022">
    <property type="protein sequence ID" value="BEV06242.1"/>
    <property type="molecule type" value="Genomic_DNA"/>
</dbReference>
<organism evidence="2 3">
    <name type="scientific">Chryseobacterium gambrini</name>
    <dbReference type="NCBI Taxonomy" id="373672"/>
    <lineage>
        <taxon>Bacteria</taxon>
        <taxon>Pseudomonadati</taxon>
        <taxon>Bacteroidota</taxon>
        <taxon>Flavobacteriia</taxon>
        <taxon>Flavobacteriales</taxon>
        <taxon>Weeksellaceae</taxon>
        <taxon>Chryseobacterium group</taxon>
        <taxon>Chryseobacterium</taxon>
    </lineage>
</organism>
<reference evidence="1 4" key="2">
    <citation type="journal article" date="2020" name="Microbes Environ.">
        <title>Synthetic bacterial community of duckweed: a simple and stable system to study plant-microbe interactions.</title>
        <authorList>
            <person name="Ishizawa H."/>
            <person name="Tada M."/>
            <person name="Kuroda M."/>
            <person name="Inoue D."/>
            <person name="Futamata H."/>
            <person name="Ike M."/>
        </authorList>
    </citation>
    <scope>NUCLEOTIDE SEQUENCE [LARGE SCALE GENOMIC DNA]</scope>
    <source>
        <strain evidence="1 4">DW100</strain>
    </source>
</reference>
<dbReference type="PROSITE" id="PS51257">
    <property type="entry name" value="PROKAR_LIPOPROTEIN"/>
    <property type="match status" value="1"/>
</dbReference>
<accession>A0A1N7R0F7</accession>
<dbReference type="EMBL" id="FTOV01000032">
    <property type="protein sequence ID" value="SIT28606.1"/>
    <property type="molecule type" value="Genomic_DNA"/>
</dbReference>
<dbReference type="Proteomes" id="UP001380186">
    <property type="component" value="Chromosome"/>
</dbReference>
<reference evidence="2 3" key="1">
    <citation type="submission" date="2017-01" db="EMBL/GenBank/DDBJ databases">
        <authorList>
            <person name="Mah S.A."/>
            <person name="Swanson W.J."/>
            <person name="Moy G.W."/>
            <person name="Vacquier V.D."/>
        </authorList>
    </citation>
    <scope>NUCLEOTIDE SEQUENCE [LARGE SCALE GENOMIC DNA]</scope>
    <source>
        <strain evidence="2 3">DSM 18014</strain>
    </source>
</reference>
<name>A0A1N7R0F7_9FLAO</name>
<protein>
    <recommendedName>
        <fullName evidence="5">Lipoprotein</fullName>
    </recommendedName>
</protein>
<reference evidence="1" key="3">
    <citation type="submission" date="2023-12" db="EMBL/GenBank/DDBJ databases">
        <title>Complete genome sequences of six duckweed-associated bacterial strains for studying community assembly in synthetic plant microbiome.</title>
        <authorList>
            <person name="Ishizawa H."/>
            <person name="Tada M."/>
            <person name="Tashiro Y."/>
            <person name="Kuroda M."/>
            <person name="Inoue D."/>
            <person name="Dohra H."/>
            <person name="Futamata H."/>
            <person name="Ike M."/>
        </authorList>
    </citation>
    <scope>NUCLEOTIDE SEQUENCE</scope>
    <source>
        <strain evidence="1">DW100</strain>
    </source>
</reference>
<dbReference type="Proteomes" id="UP000185781">
    <property type="component" value="Unassembled WGS sequence"/>
</dbReference>
<evidence type="ECO:0000313" key="3">
    <source>
        <dbReference type="Proteomes" id="UP000185781"/>
    </source>
</evidence>
<gene>
    <name evidence="1" type="ORF">CRDW_36160</name>
    <name evidence="2" type="ORF">SAMN05421785_1322</name>
</gene>
<evidence type="ECO:0000313" key="2">
    <source>
        <dbReference type="EMBL" id="SIT28606.1"/>
    </source>
</evidence>
<dbReference type="RefSeq" id="WP_139326245.1">
    <property type="nucleotide sequence ID" value="NZ_AP029022.1"/>
</dbReference>
<dbReference type="AlphaFoldDB" id="A0A1N7R0F7"/>
<evidence type="ECO:0000313" key="1">
    <source>
        <dbReference type="EMBL" id="BEV06242.1"/>
    </source>
</evidence>
<dbReference type="STRING" id="373672.SAMN05421785_1322"/>
<evidence type="ECO:0008006" key="5">
    <source>
        <dbReference type="Google" id="ProtNLM"/>
    </source>
</evidence>
<evidence type="ECO:0000313" key="4">
    <source>
        <dbReference type="Proteomes" id="UP001380186"/>
    </source>
</evidence>
<sequence>MKRNLFLSVCLLLFYSCNSSKLSTKESIDIKDSIQVSNFVINSGLCDKLRYIEDNKNYFSENIGYSSLIIFDINKKEKTTLNITLGNKYRKTTKEERKKQVQDYIDNLKNRVNCNKPSDLLKQLPQRQK</sequence>
<proteinExistence type="predicted"/>
<keyword evidence="4" id="KW-1185">Reference proteome</keyword>